<dbReference type="SUPFAM" id="SSF50044">
    <property type="entry name" value="SH3-domain"/>
    <property type="match status" value="1"/>
</dbReference>
<dbReference type="SMART" id="SM00150">
    <property type="entry name" value="SPEC"/>
    <property type="match status" value="5"/>
</dbReference>
<keyword evidence="3" id="KW-0963">Cytoplasm</keyword>
<evidence type="ECO:0000256" key="6">
    <source>
        <dbReference type="PROSITE-ProRule" id="PRU00192"/>
    </source>
</evidence>
<feature type="coiled-coil region" evidence="7">
    <location>
        <begin position="433"/>
        <end position="460"/>
    </location>
</feature>
<dbReference type="InterPro" id="IPR018159">
    <property type="entry name" value="Spectrin/alpha-actinin"/>
</dbReference>
<evidence type="ECO:0000256" key="1">
    <source>
        <dbReference type="ARBA" id="ARBA00004496"/>
    </source>
</evidence>
<keyword evidence="7" id="KW-0175">Coiled coil</keyword>
<keyword evidence="5" id="KW-0677">Repeat</keyword>
<evidence type="ECO:0000256" key="5">
    <source>
        <dbReference type="ARBA" id="ARBA00022737"/>
    </source>
</evidence>
<evidence type="ECO:0000313" key="9">
    <source>
        <dbReference type="EMBL" id="OTF76224.1"/>
    </source>
</evidence>
<comment type="subcellular location">
    <subcellularLocation>
        <location evidence="1">Cytoplasm</location>
    </subcellularLocation>
</comment>
<evidence type="ECO:0000256" key="7">
    <source>
        <dbReference type="SAM" id="Coils"/>
    </source>
</evidence>
<dbReference type="CDD" id="cd00176">
    <property type="entry name" value="SPEC"/>
    <property type="match status" value="2"/>
</dbReference>
<dbReference type="Pfam" id="PF00435">
    <property type="entry name" value="Spectrin"/>
    <property type="match status" value="4"/>
</dbReference>
<dbReference type="PROSITE" id="PS50002">
    <property type="entry name" value="SH3"/>
    <property type="match status" value="1"/>
</dbReference>
<dbReference type="SUPFAM" id="SSF46966">
    <property type="entry name" value="Spectrin repeat"/>
    <property type="match status" value="5"/>
</dbReference>
<feature type="non-terminal residue" evidence="9">
    <location>
        <position position="762"/>
    </location>
</feature>
<dbReference type="InterPro" id="IPR002017">
    <property type="entry name" value="Spectrin_repeat"/>
</dbReference>
<dbReference type="EMBL" id="MUJZ01038516">
    <property type="protein sequence ID" value="OTF76224.1"/>
    <property type="molecule type" value="Genomic_DNA"/>
</dbReference>
<keyword evidence="4" id="KW-0597">Phosphoprotein</keyword>
<proteinExistence type="predicted"/>
<dbReference type="Proteomes" id="UP000194236">
    <property type="component" value="Unassembled WGS sequence"/>
</dbReference>
<evidence type="ECO:0000259" key="8">
    <source>
        <dbReference type="PROSITE" id="PS50002"/>
    </source>
</evidence>
<dbReference type="PANTHER" id="PTHR11915">
    <property type="entry name" value="SPECTRIN/FILAMIN RELATED CYTOSKELETAL PROTEIN"/>
    <property type="match status" value="1"/>
</dbReference>
<evidence type="ECO:0000256" key="2">
    <source>
        <dbReference type="ARBA" id="ARBA00022443"/>
    </source>
</evidence>
<evidence type="ECO:0000313" key="10">
    <source>
        <dbReference type="Proteomes" id="UP000194236"/>
    </source>
</evidence>
<dbReference type="InterPro" id="IPR001452">
    <property type="entry name" value="SH3_domain"/>
</dbReference>
<feature type="domain" description="SH3" evidence="8">
    <location>
        <begin position="43"/>
        <end position="101"/>
    </location>
</feature>
<organism evidence="9 10">
    <name type="scientific">Euroglyphus maynei</name>
    <name type="common">Mayne's house dust mite</name>
    <dbReference type="NCBI Taxonomy" id="6958"/>
    <lineage>
        <taxon>Eukaryota</taxon>
        <taxon>Metazoa</taxon>
        <taxon>Ecdysozoa</taxon>
        <taxon>Arthropoda</taxon>
        <taxon>Chelicerata</taxon>
        <taxon>Arachnida</taxon>
        <taxon>Acari</taxon>
        <taxon>Acariformes</taxon>
        <taxon>Sarcoptiformes</taxon>
        <taxon>Astigmata</taxon>
        <taxon>Psoroptidia</taxon>
        <taxon>Analgoidea</taxon>
        <taxon>Pyroglyphidae</taxon>
        <taxon>Pyroglyphinae</taxon>
        <taxon>Euroglyphus</taxon>
    </lineage>
</organism>
<reference evidence="9 10" key="1">
    <citation type="submission" date="2017-03" db="EMBL/GenBank/DDBJ databases">
        <title>Genome Survey of Euroglyphus maynei.</title>
        <authorList>
            <person name="Arlian L.G."/>
            <person name="Morgan M.S."/>
            <person name="Rider S.D."/>
        </authorList>
    </citation>
    <scope>NUCLEOTIDE SEQUENCE [LARGE SCALE GENOMIC DNA]</scope>
    <source>
        <strain evidence="9">Arlian Lab</strain>
        <tissue evidence="9">Whole body</tissue>
    </source>
</reference>
<keyword evidence="10" id="KW-1185">Reference proteome</keyword>
<keyword evidence="2 6" id="KW-0728">SH3 domain</keyword>
<accession>A0A1Y3B862</accession>
<name>A0A1Y3B862_EURMA</name>
<dbReference type="InterPro" id="IPR036028">
    <property type="entry name" value="SH3-like_dom_sf"/>
</dbReference>
<comment type="caution">
    <text evidence="9">The sequence shown here is derived from an EMBL/GenBank/DDBJ whole genome shotgun (WGS) entry which is preliminary data.</text>
</comment>
<dbReference type="Gene3D" id="1.20.58.60">
    <property type="match status" value="4"/>
</dbReference>
<dbReference type="OrthoDB" id="9942256at2759"/>
<protein>
    <recommendedName>
        <fullName evidence="8">SH3 domain-containing protein</fullName>
    </recommendedName>
</protein>
<dbReference type="Gene3D" id="2.30.30.40">
    <property type="entry name" value="SH3 Domains"/>
    <property type="match status" value="1"/>
</dbReference>
<feature type="coiled-coil region" evidence="7">
    <location>
        <begin position="609"/>
        <end position="666"/>
    </location>
</feature>
<gene>
    <name evidence="9" type="ORF">BLA29_002814</name>
</gene>
<sequence>MINSDVESLFLLGAQQFSAIDIPIDEQSNKDETINNDETEVYEKIPQVYVLYDFKDKKFHVKKGDILLLIAKTTTEWWKVCRENMPDEFYVPSNYVKEIEPKIIRKPLPQQRKLSAIVKRRHSKRRLSIAYGADTVEQRKLLINTNYKRLVELCKIRRKSLEDSVKMFSFNSECDAFENWLNDMENAIEKSMNLNKEQQNSKSHDLSKQFEKMITDLLANRSRLDEINKMANEMNSSMYKSVMKKRKEQIQKKWDQVNFLQKQLGKNIEGLTSVELFDAACTETLERINDKLEKVNDYCSDVGQDLKTAQALQRRHENLERELIPITDSLKKLNIISENVKSSYPLEKSRVDKRLTELKQLWERLKKCSDEKRSWLDKMIGLQIVKNSTNDINAWLSGYAKPLLQYDPNDPSFKNVESLETIIKEHNDLLVDIKGKSNDIEDLRNLAEKLKNQIDPNQLEIVNEMSQKYEQIYQEWIEKTNFLGQCSDLNSFNQEADRIDTIINSDLTFLEFDDVGNSCQDIYALIKRHERFLDTLNAQDQRIYNFIDFGDKLIQNNNFGVEIIKDRQKKIIERRKMLKDKAFLRQKVLNDARVYHEIRNDAEEFLNWCQNKRKQVKDLFDDRENLRNEAEIKRKMKKHQTIAAEVRAHRVQMEKILNDLVDLNRNSHLISANELDEIERKVKEEWINLNDLIEDNEKLMSQICGKMERKKSFQMMENRIDEIQVGINLDELPTDRRTCKKFLQKNKLIEKELAALENKVDN</sequence>
<dbReference type="AlphaFoldDB" id="A0A1Y3B862"/>
<dbReference type="SMART" id="SM00326">
    <property type="entry name" value="SH3"/>
    <property type="match status" value="1"/>
</dbReference>
<evidence type="ECO:0000256" key="3">
    <source>
        <dbReference type="ARBA" id="ARBA00022490"/>
    </source>
</evidence>
<dbReference type="GO" id="GO:0005737">
    <property type="term" value="C:cytoplasm"/>
    <property type="evidence" value="ECO:0007669"/>
    <property type="project" value="UniProtKB-SubCell"/>
</dbReference>
<evidence type="ECO:0000256" key="4">
    <source>
        <dbReference type="ARBA" id="ARBA00022553"/>
    </source>
</evidence>